<evidence type="ECO:0000313" key="2">
    <source>
        <dbReference type="EMBL" id="OWM70857.1"/>
    </source>
</evidence>
<dbReference type="AlphaFoldDB" id="A0A218WD99"/>
<dbReference type="EMBL" id="MTKT01004609">
    <property type="protein sequence ID" value="OWM70857.1"/>
    <property type="molecule type" value="Genomic_DNA"/>
</dbReference>
<comment type="caution">
    <text evidence="2">The sequence shown here is derived from an EMBL/GenBank/DDBJ whole genome shotgun (WGS) entry which is preliminary data.</text>
</comment>
<evidence type="ECO:0000256" key="1">
    <source>
        <dbReference type="ARBA" id="ARBA00022679"/>
    </source>
</evidence>
<evidence type="ECO:0000313" key="3">
    <source>
        <dbReference type="Proteomes" id="UP000197138"/>
    </source>
</evidence>
<dbReference type="InterPro" id="IPR023213">
    <property type="entry name" value="CAT-like_dom_sf"/>
</dbReference>
<dbReference type="PANTHER" id="PTHR31896">
    <property type="entry name" value="FAMILY REGULATORY PROTEIN, PUTATIVE (AFU_ORTHOLOGUE AFUA_3G14730)-RELATED"/>
    <property type="match status" value="1"/>
</dbReference>
<dbReference type="Pfam" id="PF02458">
    <property type="entry name" value="Transferase"/>
    <property type="match status" value="1"/>
</dbReference>
<dbReference type="GO" id="GO:0016740">
    <property type="term" value="F:transferase activity"/>
    <property type="evidence" value="ECO:0007669"/>
    <property type="project" value="UniProtKB-KW"/>
</dbReference>
<protein>
    <submittedName>
        <fullName evidence="2">Uncharacterized protein</fullName>
    </submittedName>
</protein>
<dbReference type="PANTHER" id="PTHR31896:SF12">
    <property type="entry name" value="HXXXD-TYPE ACYL-TRANSFERASE FAMILY PROTEIN"/>
    <property type="match status" value="1"/>
</dbReference>
<accession>A0A218WD99</accession>
<gene>
    <name evidence="2" type="ORF">CDL15_Pgr014530</name>
</gene>
<reference evidence="3" key="1">
    <citation type="journal article" date="2017" name="Plant J.">
        <title>The pomegranate (Punica granatum L.) genome and the genomics of punicalagin biosynthesis.</title>
        <authorList>
            <person name="Qin G."/>
            <person name="Xu C."/>
            <person name="Ming R."/>
            <person name="Tang H."/>
            <person name="Guyot R."/>
            <person name="Kramer E.M."/>
            <person name="Hu Y."/>
            <person name="Yi X."/>
            <person name="Qi Y."/>
            <person name="Xu X."/>
            <person name="Gao Z."/>
            <person name="Pan H."/>
            <person name="Jian J."/>
            <person name="Tian Y."/>
            <person name="Yue Z."/>
            <person name="Xu Y."/>
        </authorList>
    </citation>
    <scope>NUCLEOTIDE SEQUENCE [LARGE SCALE GENOMIC DNA]</scope>
    <source>
        <strain evidence="3">cv. Dabenzi</strain>
    </source>
</reference>
<dbReference type="Proteomes" id="UP000197138">
    <property type="component" value="Unassembled WGS sequence"/>
</dbReference>
<dbReference type="InterPro" id="IPR051283">
    <property type="entry name" value="Sec_Metabolite_Acyltrans"/>
</dbReference>
<keyword evidence="1" id="KW-0808">Transferase</keyword>
<proteinExistence type="predicted"/>
<sequence>MLSGHYIQKGHLFVKPQEANAQEDFMESFSEKLKESLALTLVHFYPLAGRFKTVKSDDPHFYTVYIDCVNSPGARFIRTTLDMTVSDILSPVYVPPVVLSFFDHDRALNHVGHTESLLSIQAIARP</sequence>
<dbReference type="Gene3D" id="3.30.559.10">
    <property type="entry name" value="Chloramphenicol acetyltransferase-like domain"/>
    <property type="match status" value="1"/>
</dbReference>
<organism evidence="2 3">
    <name type="scientific">Punica granatum</name>
    <name type="common">Pomegranate</name>
    <dbReference type="NCBI Taxonomy" id="22663"/>
    <lineage>
        <taxon>Eukaryota</taxon>
        <taxon>Viridiplantae</taxon>
        <taxon>Streptophyta</taxon>
        <taxon>Embryophyta</taxon>
        <taxon>Tracheophyta</taxon>
        <taxon>Spermatophyta</taxon>
        <taxon>Magnoliopsida</taxon>
        <taxon>eudicotyledons</taxon>
        <taxon>Gunneridae</taxon>
        <taxon>Pentapetalae</taxon>
        <taxon>rosids</taxon>
        <taxon>malvids</taxon>
        <taxon>Myrtales</taxon>
        <taxon>Lythraceae</taxon>
        <taxon>Punica</taxon>
    </lineage>
</organism>
<name>A0A218WD99_PUNGR</name>